<dbReference type="AlphaFoldDB" id="A0A6B8M598"/>
<evidence type="ECO:0000313" key="1">
    <source>
        <dbReference type="EMBL" id="QGM96939.1"/>
    </source>
</evidence>
<accession>A0A6B8M598</accession>
<name>A0A6B8M598_9HYPH</name>
<evidence type="ECO:0000313" key="2">
    <source>
        <dbReference type="Proteomes" id="UP000422569"/>
    </source>
</evidence>
<dbReference type="InterPro" id="IPR044543">
    <property type="entry name" value="YHJQ-like"/>
</dbReference>
<dbReference type="PANTHER" id="PTHR37310:SF1">
    <property type="entry name" value="CYTOPLASMIC PROTEIN"/>
    <property type="match status" value="1"/>
</dbReference>
<keyword evidence="2" id="KW-1185">Reference proteome</keyword>
<organism evidence="1 2">
    <name type="scientific">Methylocystis parvus</name>
    <dbReference type="NCBI Taxonomy" id="134"/>
    <lineage>
        <taxon>Bacteria</taxon>
        <taxon>Pseudomonadati</taxon>
        <taxon>Pseudomonadota</taxon>
        <taxon>Alphaproteobacteria</taxon>
        <taxon>Hyphomicrobiales</taxon>
        <taxon>Methylocystaceae</taxon>
        <taxon>Methylocystis</taxon>
    </lineage>
</organism>
<dbReference type="Proteomes" id="UP000422569">
    <property type="component" value="Chromosome"/>
</dbReference>
<dbReference type="RefSeq" id="WP_020372486.1">
    <property type="nucleotide sequence ID" value="NZ_CP044331.1"/>
</dbReference>
<proteinExistence type="predicted"/>
<dbReference type="CDD" id="cd08026">
    <property type="entry name" value="DUF326"/>
    <property type="match status" value="1"/>
</dbReference>
<dbReference type="Gene3D" id="1.20.1270.360">
    <property type="match status" value="1"/>
</dbReference>
<dbReference type="InterPro" id="IPR005560">
    <property type="entry name" value="Csp_YhjQ"/>
</dbReference>
<dbReference type="KEGG" id="mpar:F7D14_05255"/>
<sequence>MHMMSSEMQRCIDECLRCYQMCFGMAMTHCLEKGGDHVKPPHFRAMIACGEMCRDAAGMMLMKAPRAADFCRLCADVCEDCAKECDPIPDMKDCAAECRRCAEECRKMSGRKMAA</sequence>
<dbReference type="EMBL" id="CP044331">
    <property type="protein sequence ID" value="QGM96939.1"/>
    <property type="molecule type" value="Genomic_DNA"/>
</dbReference>
<protein>
    <submittedName>
        <fullName evidence="1">Four-helix bundle copper-binding protein</fullName>
    </submittedName>
</protein>
<dbReference type="PANTHER" id="PTHR37310">
    <property type="entry name" value="CYTOPLASMIC PROTEIN-RELATED"/>
    <property type="match status" value="1"/>
</dbReference>
<dbReference type="Pfam" id="PF03860">
    <property type="entry name" value="Csp"/>
    <property type="match status" value="1"/>
</dbReference>
<gene>
    <name evidence="1" type="ORF">F7D14_05255</name>
</gene>
<reference evidence="1 2" key="1">
    <citation type="submission" date="2019-09" db="EMBL/GenBank/DDBJ databases">
        <title>Isolation and complete genome sequencing of Methylocystis species.</title>
        <authorList>
            <person name="Rumah B.L."/>
            <person name="Stead C.E."/>
            <person name="Stevens B.C."/>
            <person name="Minton N.P."/>
            <person name="Grosse-Honebrink A."/>
            <person name="Zhang Y."/>
        </authorList>
    </citation>
    <scope>NUCLEOTIDE SEQUENCE [LARGE SCALE GENOMIC DNA]</scope>
    <source>
        <strain evidence="1 2">BRCS2</strain>
    </source>
</reference>